<reference evidence="2" key="1">
    <citation type="submission" date="2021-01" db="EMBL/GenBank/DDBJ databases">
        <authorList>
            <person name="Corre E."/>
            <person name="Pelletier E."/>
            <person name="Niang G."/>
            <person name="Scheremetjew M."/>
            <person name="Finn R."/>
            <person name="Kale V."/>
            <person name="Holt S."/>
            <person name="Cochrane G."/>
            <person name="Meng A."/>
            <person name="Brown T."/>
            <person name="Cohen L."/>
        </authorList>
    </citation>
    <scope>NUCLEOTIDE SEQUENCE</scope>
    <source>
        <strain evidence="2">CCMP1510</strain>
    </source>
</reference>
<protein>
    <submittedName>
        <fullName evidence="2">Uncharacterized protein</fullName>
    </submittedName>
</protein>
<feature type="transmembrane region" description="Helical" evidence="1">
    <location>
        <begin position="119"/>
        <end position="138"/>
    </location>
</feature>
<feature type="transmembrane region" description="Helical" evidence="1">
    <location>
        <begin position="492"/>
        <end position="512"/>
    </location>
</feature>
<feature type="transmembrane region" description="Helical" evidence="1">
    <location>
        <begin position="379"/>
        <end position="400"/>
    </location>
</feature>
<keyword evidence="1" id="KW-0472">Membrane</keyword>
<dbReference type="EMBL" id="HBIJ01004772">
    <property type="protein sequence ID" value="CAE0362605.1"/>
    <property type="molecule type" value="Transcribed_RNA"/>
</dbReference>
<evidence type="ECO:0000313" key="2">
    <source>
        <dbReference type="EMBL" id="CAE0362605.1"/>
    </source>
</evidence>
<name>A0A7S3JU53_9STRA</name>
<feature type="transmembrane region" description="Helical" evidence="1">
    <location>
        <begin position="190"/>
        <end position="212"/>
    </location>
</feature>
<evidence type="ECO:0000256" key="1">
    <source>
        <dbReference type="SAM" id="Phobius"/>
    </source>
</evidence>
<feature type="transmembrane region" description="Helical" evidence="1">
    <location>
        <begin position="815"/>
        <end position="836"/>
    </location>
</feature>
<feature type="transmembrane region" description="Helical" evidence="1">
    <location>
        <begin position="412"/>
        <end position="429"/>
    </location>
</feature>
<dbReference type="AlphaFoldDB" id="A0A7S3JU53"/>
<proteinExistence type="predicted"/>
<feature type="transmembrane region" description="Helical" evidence="1">
    <location>
        <begin position="449"/>
        <end position="471"/>
    </location>
</feature>
<gene>
    <name evidence="2" type="ORF">ALAG00032_LOCUS3346</name>
</gene>
<sequence length="959" mass="105043">MSAAEVLILSGICSHGLASLATHAVHGKIANGPQYKLWMPFSGGPRFVLLQALAWTLWGIVADGLVAIAAPQIARIPGAPTALGFCCLVANVVLLLSLDYFSLNTETKQKHPSWDPERIVAALFVVLALLAFLAGAWCPFHWSRRSRAPAAYGMATVLCHLASPLAHFGAARTIRGYRLIMVGDGGPRFVIAQGCAWMLYAFSLLASVLLVVNGDKAAALVRGAPPLAVLSSGLLVVSVGLFEDSALNHSPSLYQDDGFTCLKTNLTKKNNDDDYKRYTFWRTLEKAPQPQIDVANCLSEANTALADIEMVLNQPLRSPQLITLLHDARRVLTAVRHAAENDFESELDDVTQQPSRKQPMILAHALASPRMTWRTAVQLFAAPLASLAGLFLFAGADVVFRKMDHIAPKGRNVLSPVLASCAFAATLASGPLQVQLDRRLSRKRVQRFVALRLVALAAWSFVVLAALAALLKYLGCGGCALARSIGRTVLRSPLGIIGWTGILVQLIVLVFAPPADSLAAAVGQLGSIRNEQNKKKKKPFPTKTKPPKVVILSSKKKNKEIQEGILLSSSLPEDAWRLVEASLSFAELGILAAVAKSPHWCAVYTRAARWRRLFAARGCDRQPSFFQQQTTQWSEPEPSKWLALWRGIEISLSADPAEIDAFFERRSPNFQGPALRRRVHSALADRSTVACAWKLACILYERGAPLARCALCGQVDIGDDFVTPCAQCHGEIFHRACLENLLPALPRCTSCGDSFRLASRYPRGPIELSRALNFDRARLLGIAGRCAVKWTLTLAIFASIDSQFSFTTESSVHPALAWFLLQQTLMLEVFFSRRLATVVTRLWSTGSRNAIRFYLRLYLYFIIASAGILSSFSNIGRLFYNRRHYASSSLDSSSLTTLSMILRLFAWTNLLLYSLVSSSCLYLFARTSYLFPTIADRHSQQPSIAGRSIIGAAPAPHEH</sequence>
<organism evidence="2">
    <name type="scientific">Aureoumbra lagunensis</name>
    <dbReference type="NCBI Taxonomy" id="44058"/>
    <lineage>
        <taxon>Eukaryota</taxon>
        <taxon>Sar</taxon>
        <taxon>Stramenopiles</taxon>
        <taxon>Ochrophyta</taxon>
        <taxon>Pelagophyceae</taxon>
        <taxon>Pelagomonadales</taxon>
        <taxon>Aureoumbra</taxon>
    </lineage>
</organism>
<keyword evidence="1" id="KW-1133">Transmembrane helix</keyword>
<feature type="transmembrane region" description="Helical" evidence="1">
    <location>
        <begin position="900"/>
        <end position="924"/>
    </location>
</feature>
<feature type="transmembrane region" description="Helical" evidence="1">
    <location>
        <begin position="48"/>
        <end position="70"/>
    </location>
</feature>
<feature type="transmembrane region" description="Helical" evidence="1">
    <location>
        <begin position="857"/>
        <end position="880"/>
    </location>
</feature>
<feature type="transmembrane region" description="Helical" evidence="1">
    <location>
        <begin position="150"/>
        <end position="170"/>
    </location>
</feature>
<keyword evidence="1" id="KW-0812">Transmembrane</keyword>
<feature type="transmembrane region" description="Helical" evidence="1">
    <location>
        <begin position="82"/>
        <end position="103"/>
    </location>
</feature>
<accession>A0A7S3JU53</accession>